<accession>A0A4U0V3E0</accession>
<protein>
    <submittedName>
        <fullName evidence="1">Uncharacterized protein</fullName>
    </submittedName>
</protein>
<dbReference type="OrthoDB" id="2110578at2759"/>
<dbReference type="AlphaFoldDB" id="A0A4U0V3E0"/>
<evidence type="ECO:0000313" key="2">
    <source>
        <dbReference type="Proteomes" id="UP000310066"/>
    </source>
</evidence>
<dbReference type="STRING" id="329885.A0A4U0V3E0"/>
<organism evidence="1 2">
    <name type="scientific">Friedmanniomyces endolithicus</name>
    <dbReference type="NCBI Taxonomy" id="329885"/>
    <lineage>
        <taxon>Eukaryota</taxon>
        <taxon>Fungi</taxon>
        <taxon>Dikarya</taxon>
        <taxon>Ascomycota</taxon>
        <taxon>Pezizomycotina</taxon>
        <taxon>Dothideomycetes</taxon>
        <taxon>Dothideomycetidae</taxon>
        <taxon>Mycosphaerellales</taxon>
        <taxon>Teratosphaeriaceae</taxon>
        <taxon>Friedmanniomyces</taxon>
    </lineage>
</organism>
<sequence length="120" mass="13417">MTHLYEYFGILLGCSQYGNPGYPAYGGDLSMYSVHKYMALDSYDFGFFVQQVALSAASFGVAQADLAGDLYYGELWSVGDMVVEPKFANGLARVLRNALFVRKFVRSPTSRAQLYRILLE</sequence>
<comment type="caution">
    <text evidence="1">The sequence shown here is derived from an EMBL/GenBank/DDBJ whole genome shotgun (WGS) entry which is preliminary data.</text>
</comment>
<gene>
    <name evidence="1" type="ORF">B0A54_06127</name>
</gene>
<proteinExistence type="predicted"/>
<reference evidence="1 2" key="1">
    <citation type="submission" date="2017-03" db="EMBL/GenBank/DDBJ databases">
        <title>Genomes of endolithic fungi from Antarctica.</title>
        <authorList>
            <person name="Coleine C."/>
            <person name="Masonjones S."/>
            <person name="Stajich J.E."/>
        </authorList>
    </citation>
    <scope>NUCLEOTIDE SEQUENCE [LARGE SCALE GENOMIC DNA]</scope>
    <source>
        <strain evidence="1 2">CCFEE 5311</strain>
    </source>
</reference>
<name>A0A4U0V3E0_9PEZI</name>
<evidence type="ECO:0000313" key="1">
    <source>
        <dbReference type="EMBL" id="TKA43178.1"/>
    </source>
</evidence>
<dbReference type="EMBL" id="NAJP01000020">
    <property type="protein sequence ID" value="TKA43178.1"/>
    <property type="molecule type" value="Genomic_DNA"/>
</dbReference>
<dbReference type="Proteomes" id="UP000310066">
    <property type="component" value="Unassembled WGS sequence"/>
</dbReference>